<protein>
    <submittedName>
        <fullName evidence="1">Uncharacterized protein</fullName>
    </submittedName>
</protein>
<dbReference type="EMBL" id="BAWF01000017">
    <property type="protein sequence ID" value="GAF45088.1"/>
    <property type="molecule type" value="Genomic_DNA"/>
</dbReference>
<accession>X0PQM0</accession>
<evidence type="ECO:0000313" key="2">
    <source>
        <dbReference type="Proteomes" id="UP000019491"/>
    </source>
</evidence>
<dbReference type="Proteomes" id="UP000019491">
    <property type="component" value="Unassembled WGS sequence"/>
</dbReference>
<proteinExistence type="predicted"/>
<dbReference type="AlphaFoldDB" id="X0PQM0"/>
<comment type="caution">
    <text evidence="1">The sequence shown here is derived from an EMBL/GenBank/DDBJ whole genome shotgun (WGS) entry which is preliminary data.</text>
</comment>
<sequence>MDRLSAHALTEAEVELMVAAEQRGDGVIPGHSAATAGPQTRLILAGTALHRISSTGSGHPPNSFKASGIRAPGHPLPGWFDLIDELPRRLPVRRIVPCGSRHRHPARHAHPAIGDHAPEMARRQGTHPEGVDRYVMAASLLDGDLRSLNLSGTLVGCDRGAYPWSRTTCHQILDVNPGADG</sequence>
<organism evidence="1 2">
    <name type="scientific">Rhodococcus wratislaviensis NBRC 100605</name>
    <dbReference type="NCBI Taxonomy" id="1219028"/>
    <lineage>
        <taxon>Bacteria</taxon>
        <taxon>Bacillati</taxon>
        <taxon>Actinomycetota</taxon>
        <taxon>Actinomycetes</taxon>
        <taxon>Mycobacteriales</taxon>
        <taxon>Nocardiaceae</taxon>
        <taxon>Rhodococcus</taxon>
    </lineage>
</organism>
<reference evidence="1 2" key="1">
    <citation type="submission" date="2014-02" db="EMBL/GenBank/DDBJ databases">
        <title>Whole genome shotgun sequence of Rhodococcus wratislaviensis NBRC 100605.</title>
        <authorList>
            <person name="Hosoyama A."/>
            <person name="Tsuchikane K."/>
            <person name="Yoshida I."/>
            <person name="Ohji S."/>
            <person name="Ichikawa N."/>
            <person name="Yamazoe A."/>
            <person name="Fujita N."/>
        </authorList>
    </citation>
    <scope>NUCLEOTIDE SEQUENCE [LARGE SCALE GENOMIC DNA]</scope>
    <source>
        <strain evidence="1 2">NBRC 100605</strain>
    </source>
</reference>
<gene>
    <name evidence="1" type="ORF">RW1_017_00110</name>
</gene>
<evidence type="ECO:0000313" key="1">
    <source>
        <dbReference type="EMBL" id="GAF45088.1"/>
    </source>
</evidence>
<keyword evidence="2" id="KW-1185">Reference proteome</keyword>
<name>X0PQM0_RHOWR</name>